<evidence type="ECO:0000313" key="1">
    <source>
        <dbReference type="EMBL" id="AKN81054.1"/>
    </source>
</evidence>
<dbReference type="EMBL" id="KP763670">
    <property type="protein sequence ID" value="AKN81054.1"/>
    <property type="molecule type" value="Genomic_DNA"/>
</dbReference>
<dbReference type="KEGG" id="vg:40526717"/>
<gene>
    <name evidence="1" type="primary">Orf-85</name>
</gene>
<keyword evidence="2" id="KW-1185">Reference proteome</keyword>
<evidence type="ECO:0000313" key="2">
    <source>
        <dbReference type="Proteomes" id="UP000297030"/>
    </source>
</evidence>
<dbReference type="InterPro" id="IPR009264">
    <property type="entry name" value="AcMNPV_Orf57"/>
</dbReference>
<reference evidence="1 2" key="1">
    <citation type="submission" date="2015-02" db="EMBL/GenBank/DDBJ databases">
        <title>Complete genome of a baculovirus isolated from a medical interest larvae: lLonomia obliqua (Lepidoptera: Saturniidae).</title>
        <authorList>
            <person name="Clara A.-S.W."/>
            <person name="Daniel A.-A.M.P."/>
            <person name="Miguel A.S."/>
            <person name="Jhon F.E.A."/>
            <person name="Fabricio M.S."/>
            <person name="Jose W.L.C."/>
            <person name="Bergmann R.M."/>
            <person name="Fernando M.L."/>
        </authorList>
    </citation>
    <scope>NUCLEOTIDE SEQUENCE [LARGE SCALE GENOMIC DNA]</scope>
    <source>
        <strain evidence="1">SP/2000</strain>
    </source>
</reference>
<dbReference type="Proteomes" id="UP000297030">
    <property type="component" value="Segment"/>
</dbReference>
<evidence type="ECO:0008006" key="3">
    <source>
        <dbReference type="Google" id="ProtNLM"/>
    </source>
</evidence>
<dbReference type="Pfam" id="PF06033">
    <property type="entry name" value="DUF918"/>
    <property type="match status" value="1"/>
</dbReference>
<proteinExistence type="predicted"/>
<dbReference type="GeneID" id="40526717"/>
<protein>
    <recommendedName>
        <fullName evidence="3">Ac57</fullName>
    </recommendedName>
</protein>
<sequence>MIQPIYAKYLEFDNVILDLTNVVIEDCDDDTNNEEYIIFMNVKGAFYKNFHFICDLSLESLTLFIYNKLRLTIQEVEYEKSAQFVDFIFFNDADNGNSMIIELCSQARVIVAKKLYPGEKYHQRVSGFIEFQQRHYTPRPEPIVNLQMRNEIDRELEIKLYKS</sequence>
<name>A0A126FCC9_9ABAC</name>
<accession>A0A126FCC9</accession>
<organism evidence="1 2">
    <name type="scientific">Lonomia obliqua multiple nucleopolyhedrovirus</name>
    <dbReference type="NCBI Taxonomy" id="134394"/>
    <lineage>
        <taxon>Viruses</taxon>
        <taxon>Viruses incertae sedis</taxon>
        <taxon>Naldaviricetes</taxon>
        <taxon>Lefavirales</taxon>
        <taxon>Baculoviridae</taxon>
        <taxon>Alphabaculovirus</taxon>
        <taxon>Alphabaculovirus lonobliquae</taxon>
        <taxon>Lonomia obliqua nucleopolyhedrovirus</taxon>
    </lineage>
</organism>
<dbReference type="RefSeq" id="YP_009666447.1">
    <property type="nucleotide sequence ID" value="NC_043520.1"/>
</dbReference>